<evidence type="ECO:0000313" key="1">
    <source>
        <dbReference type="EMBL" id="MXP77765.1"/>
    </source>
</evidence>
<dbReference type="Proteomes" id="UP000460412">
    <property type="component" value="Unassembled WGS sequence"/>
</dbReference>
<name>A0A7X3MK52_9FIRM</name>
<proteinExistence type="predicted"/>
<sequence>MFETEFSFVLPKGYMDRDGNLHKEGKMRLATAADEIIPLRDPRVQQNPGYLVVILLSRVITSLGTMPAVDTKVIEGLYTPDLAYLQDLYERINQAEVPVYRTVCPHCGEEITVPINFMEAGL</sequence>
<protein>
    <submittedName>
        <fullName evidence="1">Phage tail assembly protein</fullName>
    </submittedName>
</protein>
<dbReference type="AlphaFoldDB" id="A0A7X3MK52"/>
<keyword evidence="2" id="KW-1185">Reference proteome</keyword>
<gene>
    <name evidence="1" type="ORF">GN277_21145</name>
</gene>
<comment type="caution">
    <text evidence="1">The sequence shown here is derived from an EMBL/GenBank/DDBJ whole genome shotgun (WGS) entry which is preliminary data.</text>
</comment>
<organism evidence="1 2">
    <name type="scientific">Sporofaciens musculi</name>
    <dbReference type="NCBI Taxonomy" id="2681861"/>
    <lineage>
        <taxon>Bacteria</taxon>
        <taxon>Bacillati</taxon>
        <taxon>Bacillota</taxon>
        <taxon>Clostridia</taxon>
        <taxon>Lachnospirales</taxon>
        <taxon>Lachnospiraceae</taxon>
        <taxon>Sporofaciens</taxon>
    </lineage>
</organism>
<evidence type="ECO:0000313" key="2">
    <source>
        <dbReference type="Proteomes" id="UP000460412"/>
    </source>
</evidence>
<dbReference type="EMBL" id="WUQX01000001">
    <property type="protein sequence ID" value="MXP77765.1"/>
    <property type="molecule type" value="Genomic_DNA"/>
</dbReference>
<dbReference type="RefSeq" id="WP_159753341.1">
    <property type="nucleotide sequence ID" value="NZ_CATIFW010000005.1"/>
</dbReference>
<reference evidence="1 2" key="1">
    <citation type="submission" date="2019-12" db="EMBL/GenBank/DDBJ databases">
        <title>Sporaefaciens musculi gen. nov., sp. nov., a novel bacterium isolated from the caecum of an obese mouse.</title>
        <authorList>
            <person name="Rasmussen T.S."/>
            <person name="Streidl T."/>
            <person name="Hitch T.C.A."/>
            <person name="Wortmann E."/>
            <person name="Deptula P."/>
            <person name="Hansen M."/>
            <person name="Nielsen D.S."/>
            <person name="Clavel T."/>
            <person name="Vogensen F.K."/>
        </authorList>
    </citation>
    <scope>NUCLEOTIDE SEQUENCE [LARGE SCALE GENOMIC DNA]</scope>
    <source>
        <strain evidence="1 2">WCA-9-b2</strain>
    </source>
</reference>
<accession>A0A7X3MK52</accession>